<dbReference type="InterPro" id="IPR036388">
    <property type="entry name" value="WH-like_DNA-bd_sf"/>
</dbReference>
<dbReference type="Gene3D" id="1.10.10.10">
    <property type="entry name" value="Winged helix-like DNA-binding domain superfamily/Winged helix DNA-binding domain"/>
    <property type="match status" value="1"/>
</dbReference>
<feature type="domain" description="Metallo-beta-lactamase" evidence="1">
    <location>
        <begin position="23"/>
        <end position="229"/>
    </location>
</feature>
<dbReference type="SMART" id="SM00849">
    <property type="entry name" value="Lactamase_B"/>
    <property type="match status" value="1"/>
</dbReference>
<dbReference type="EMBL" id="FNNG01000007">
    <property type="protein sequence ID" value="SDX13485.1"/>
    <property type="molecule type" value="Genomic_DNA"/>
</dbReference>
<dbReference type="AlphaFoldDB" id="A0A1H2Z829"/>
<evidence type="ECO:0000313" key="2">
    <source>
        <dbReference type="EMBL" id="SDX13485.1"/>
    </source>
</evidence>
<proteinExistence type="predicted"/>
<reference evidence="2 3" key="1">
    <citation type="submission" date="2016-10" db="EMBL/GenBank/DDBJ databases">
        <authorList>
            <person name="de Groot N.N."/>
        </authorList>
    </citation>
    <scope>NUCLEOTIDE SEQUENCE [LARGE SCALE GENOMIC DNA]</scope>
    <source>
        <strain evidence="2 3">DSM 23310</strain>
    </source>
</reference>
<dbReference type="InterPro" id="IPR001279">
    <property type="entry name" value="Metallo-B-lactamas"/>
</dbReference>
<dbReference type="InterPro" id="IPR036866">
    <property type="entry name" value="RibonucZ/Hydroxyglut_hydro"/>
</dbReference>
<evidence type="ECO:0000259" key="1">
    <source>
        <dbReference type="SMART" id="SM00849"/>
    </source>
</evidence>
<accession>A0A1H2Z829</accession>
<keyword evidence="3" id="KW-1185">Reference proteome</keyword>
<dbReference type="PANTHER" id="PTHR23131:SF4">
    <property type="entry name" value="METALLO-BETA-LACTAMASE SUPERFAMILY POTEIN"/>
    <property type="match status" value="1"/>
</dbReference>
<organism evidence="2 3">
    <name type="scientific">Tepidimicrobium xylanilyticum</name>
    <dbReference type="NCBI Taxonomy" id="1123352"/>
    <lineage>
        <taxon>Bacteria</taxon>
        <taxon>Bacillati</taxon>
        <taxon>Bacillota</taxon>
        <taxon>Tissierellia</taxon>
        <taxon>Tissierellales</taxon>
        <taxon>Tepidimicrobiaceae</taxon>
        <taxon>Tepidimicrobium</taxon>
    </lineage>
</organism>
<dbReference type="InterPro" id="IPR050662">
    <property type="entry name" value="Sec-metab_biosynth-thioest"/>
</dbReference>
<evidence type="ECO:0000313" key="3">
    <source>
        <dbReference type="Proteomes" id="UP000198828"/>
    </source>
</evidence>
<dbReference type="Pfam" id="PF00753">
    <property type="entry name" value="Lactamase_B"/>
    <property type="match status" value="1"/>
</dbReference>
<dbReference type="Proteomes" id="UP000198828">
    <property type="component" value="Unassembled WGS sequence"/>
</dbReference>
<dbReference type="Gene3D" id="3.60.15.10">
    <property type="entry name" value="Ribonuclease Z/Hydroxyacylglutathione hydrolase-like"/>
    <property type="match status" value="1"/>
</dbReference>
<dbReference type="OrthoDB" id="9761531at2"/>
<gene>
    <name evidence="2" type="ORF">SAMN05660923_01753</name>
</gene>
<dbReference type="RefSeq" id="WP_093752855.1">
    <property type="nucleotide sequence ID" value="NZ_FNNG01000007.1"/>
</dbReference>
<dbReference type="PANTHER" id="PTHR23131">
    <property type="entry name" value="ENDORIBONUCLEASE LACTB2"/>
    <property type="match status" value="1"/>
</dbReference>
<name>A0A1H2Z829_9FIRM</name>
<dbReference type="SUPFAM" id="SSF56281">
    <property type="entry name" value="Metallo-hydrolase/oxidoreductase"/>
    <property type="match status" value="1"/>
</dbReference>
<protein>
    <submittedName>
        <fullName evidence="2">Glyoxylase, beta-lactamase superfamily II</fullName>
    </submittedName>
</protein>
<sequence length="324" mass="37695">MVLEIYPDIYLLEIPLPNNPLRSLNSYVIKSKELNLIIDTGFNIEECKDAFMKGLKDLNINIENTSLLITHLHSDHSGLAASLNQKGVKVYAGEIDGNMINEMTKEEYWKRFDDYKILFDLERDNISIDDHPGYKYCPKKPIDFIPLEEGQILTIGNYKLEVVDIPGHTPGHIGLYEREHRLFFGGDHVLNRITPNISFWGFNGDILSIYFESLKKVYDYSIDFLFSSHRSIVTAHRKRIEQLLKHHAERLNEIRGIIKDKKMSIRDVASKMHWDLRCDSWEYFPSPQKWFASGEAMSHLEHLAYIGEAERTEKNGILYYKLIG</sequence>